<dbReference type="GO" id="GO:0050140">
    <property type="term" value="F:nitrate reductase (cytochrome) activity"/>
    <property type="evidence" value="ECO:0007669"/>
    <property type="project" value="UniProtKB-EC"/>
</dbReference>
<evidence type="ECO:0000256" key="13">
    <source>
        <dbReference type="ARBA" id="ARBA00023004"/>
    </source>
</evidence>
<dbReference type="GO" id="GO:0051537">
    <property type="term" value="F:2 iron, 2 sulfur cluster binding"/>
    <property type="evidence" value="ECO:0007669"/>
    <property type="project" value="UniProtKB-KW"/>
</dbReference>
<dbReference type="GO" id="GO:0042128">
    <property type="term" value="P:nitrate assimilation"/>
    <property type="evidence" value="ECO:0007669"/>
    <property type="project" value="UniProtKB-KW"/>
</dbReference>
<dbReference type="Proteomes" id="UP000199120">
    <property type="component" value="Unassembled WGS sequence"/>
</dbReference>
<comment type="similarity">
    <text evidence="3">Belongs to the complex I 75 kDa subunit family.</text>
</comment>
<dbReference type="FunFam" id="3.30.70.20:FF:000032">
    <property type="entry name" value="Formate dehydrogenase, alpha subunit"/>
    <property type="match status" value="1"/>
</dbReference>
<evidence type="ECO:0000256" key="11">
    <source>
        <dbReference type="ARBA" id="ARBA00022982"/>
    </source>
</evidence>
<feature type="domain" description="4Fe-4S ferredoxin-type" evidence="21">
    <location>
        <begin position="195"/>
        <end position="225"/>
    </location>
</feature>
<dbReference type="InterPro" id="IPR006963">
    <property type="entry name" value="Mopterin_OxRdtase_4Fe-4S_dom"/>
</dbReference>
<dbReference type="InterPro" id="IPR006657">
    <property type="entry name" value="MoPterin_dinucl-bd_dom"/>
</dbReference>
<feature type="domain" description="4Fe-4S ferredoxin-type" evidence="21">
    <location>
        <begin position="152"/>
        <end position="179"/>
    </location>
</feature>
<keyword evidence="10" id="KW-0574">Periplasm</keyword>
<keyword evidence="5" id="KW-0500">Molybdenum</keyword>
<dbReference type="PROSITE" id="PS00198">
    <property type="entry name" value="4FE4S_FER_1"/>
    <property type="match status" value="1"/>
</dbReference>
<dbReference type="GO" id="GO:1990204">
    <property type="term" value="C:oxidoreductase complex"/>
    <property type="evidence" value="ECO:0007669"/>
    <property type="project" value="UniProtKB-ARBA"/>
</dbReference>
<evidence type="ECO:0000256" key="9">
    <source>
        <dbReference type="ARBA" id="ARBA00022737"/>
    </source>
</evidence>
<dbReference type="InterPro" id="IPR036010">
    <property type="entry name" value="2Fe-2S_ferredoxin-like_sf"/>
</dbReference>
<keyword evidence="8" id="KW-0732">Signal</keyword>
<dbReference type="FunFam" id="2.20.25.90:FF:000001">
    <property type="entry name" value="Formate dehydrogenase subunit alpha"/>
    <property type="match status" value="1"/>
</dbReference>
<reference evidence="25" key="1">
    <citation type="submission" date="2016-10" db="EMBL/GenBank/DDBJ databases">
        <authorList>
            <person name="Varghese N."/>
            <person name="Submissions S."/>
        </authorList>
    </citation>
    <scope>NUCLEOTIDE SEQUENCE [LARGE SCALE GENOMIC DNA]</scope>
    <source>
        <strain evidence="25">LMG 26416</strain>
    </source>
</reference>
<comment type="cofactor">
    <cofactor evidence="16">
        <name>[2Fe-2S] cluster</name>
        <dbReference type="ChEBI" id="CHEBI:190135"/>
    </cofactor>
</comment>
<dbReference type="InterPro" id="IPR027467">
    <property type="entry name" value="MopterinOxRdtase_cofactor_BS"/>
</dbReference>
<dbReference type="GO" id="GO:0003954">
    <property type="term" value="F:NADH dehydrogenase activity"/>
    <property type="evidence" value="ECO:0007669"/>
    <property type="project" value="TreeGrafter"/>
</dbReference>
<dbReference type="InterPro" id="IPR006478">
    <property type="entry name" value="Formate_DH_asu"/>
</dbReference>
<dbReference type="PANTHER" id="PTHR43105">
    <property type="entry name" value="RESPIRATORY NITRATE REDUCTASE"/>
    <property type="match status" value="1"/>
</dbReference>
<organism evidence="24 25">
    <name type="scientific">Paraburkholderia caballeronis</name>
    <dbReference type="NCBI Taxonomy" id="416943"/>
    <lineage>
        <taxon>Bacteria</taxon>
        <taxon>Pseudomonadati</taxon>
        <taxon>Pseudomonadota</taxon>
        <taxon>Betaproteobacteria</taxon>
        <taxon>Burkholderiales</taxon>
        <taxon>Burkholderiaceae</taxon>
        <taxon>Paraburkholderia</taxon>
    </lineage>
</organism>
<dbReference type="GO" id="GO:0043546">
    <property type="term" value="F:molybdopterin cofactor binding"/>
    <property type="evidence" value="ECO:0007669"/>
    <property type="project" value="InterPro"/>
</dbReference>
<evidence type="ECO:0000256" key="2">
    <source>
        <dbReference type="ARBA" id="ARBA00001966"/>
    </source>
</evidence>
<dbReference type="GO" id="GO:0008863">
    <property type="term" value="F:formate dehydrogenase (NAD+) activity"/>
    <property type="evidence" value="ECO:0007669"/>
    <property type="project" value="InterPro"/>
</dbReference>
<evidence type="ECO:0000259" key="22">
    <source>
        <dbReference type="PROSITE" id="PS51669"/>
    </source>
</evidence>
<dbReference type="OrthoDB" id="9810782at2"/>
<comment type="cofactor">
    <cofactor evidence="2">
        <name>[4Fe-4S] cluster</name>
        <dbReference type="ChEBI" id="CHEBI:49883"/>
    </cofactor>
</comment>
<dbReference type="Pfam" id="PF01568">
    <property type="entry name" value="Molydop_binding"/>
    <property type="match status" value="1"/>
</dbReference>
<keyword evidence="4" id="KW-0004">4Fe-4S</keyword>
<keyword evidence="7" id="KW-0479">Metal-binding</keyword>
<evidence type="ECO:0000256" key="10">
    <source>
        <dbReference type="ARBA" id="ARBA00022764"/>
    </source>
</evidence>
<dbReference type="Pfam" id="PF13510">
    <property type="entry name" value="Fer2_4"/>
    <property type="match status" value="1"/>
</dbReference>
<dbReference type="EC" id="1.9.6.1" evidence="19"/>
<dbReference type="PROSITE" id="PS51839">
    <property type="entry name" value="4FE4S_HC3"/>
    <property type="match status" value="1"/>
</dbReference>
<sequence length="1002" mass="111995">MNEYQLPALPAAKAVAECTVVLDGHPYRGPVGMPLIDFLARHGVNLPHVCYHPSLGPLQTCDVCWVESGGELVRSCSLRAADGLVLTTATDVSRAAREEGMDRLLAKHELYCTVCEHNSGDCTLHNTMVDMRLPVQRYPYQRKPYDKDETNPFYTYDPDQCILCGRCVEACQNVEVNETLSIDFTEEHPRVRWDGGKPIHESSCVSCGHCVTVCPCNALLERTMQPDAGPFTALPQPLKRKAIDLVKSWESTIGARPIAALSVIDMHWRQPEIRRTKTVCTYCGVGCSFEMWTRDRQLLKVQPVADAPANGISTCVKGKFGWDFINDPQRLTTPLIREDGRFREASWDEALDLVARRLIEIRDRHGPDSIGFIGSSKASNEEAYLTQKIARLVIGTNNVDNSSRYCQNPATMGLFRTVGYGGDAGTIDDLQKADLVVIVGSNTAENHPVIASRLKAARKHRGQQSIVFDTRRHEMAERADLYLEPRASTDLVWASAFARYMFDHGYADREFLAQRVSNVEAYRRSLEPFTMAFAARVTGIDEARLTEAAERIGRARSVCIVWAMGITQHTHGADTSTALSNLLLVTGNYGRPGTGGFPMRGHNNVQGASDFGCLKDVYPGYEKVTDAAMREKWARAWGVAPEALSNRPGADNFLMVEEAAQKRVRAMFVIGEETAFSDSDTENVHRAFESLDFMVVQDLFFSRTAEFADVVLPGCPSTEKDGTFVNTERRIQRFYEVMPPLGESRPDWRILTDLAARMGHAWGYTHPSQIMAECASIAKIFKGVSYERLEGWKSLCWPVDENGHDTPLLYTDRFHTDDGRATLYPLEWKAPAEKADTEYDLTLDNGRMLEQFQGNNQTGRGTRLWSSAPEWFVEVSPELARERGIEDGAWVRVSSRRGSVELRALVTGRVSGRTLFVPIHQGKPGVNELTGEHHDPDVNTPAYKETAVRLDVLPRRHGAPPLPRNNFRNGQRTPNAGVDAHVKWAREDYAPPPEHSPHPERC</sequence>
<dbReference type="EMBL" id="FOAJ01000005">
    <property type="protein sequence ID" value="SEL14676.1"/>
    <property type="molecule type" value="Genomic_DNA"/>
</dbReference>
<keyword evidence="6" id="KW-0001">2Fe-2S</keyword>
<evidence type="ECO:0000256" key="8">
    <source>
        <dbReference type="ARBA" id="ARBA00022729"/>
    </source>
</evidence>
<proteinExistence type="inferred from homology"/>
<dbReference type="Pfam" id="PF00384">
    <property type="entry name" value="Molybdopterin"/>
    <property type="match status" value="1"/>
</dbReference>
<dbReference type="InterPro" id="IPR017896">
    <property type="entry name" value="4Fe4S_Fe-S-bd"/>
</dbReference>
<dbReference type="Gene3D" id="3.40.50.740">
    <property type="match status" value="1"/>
</dbReference>
<dbReference type="FunFam" id="3.10.20.740:FF:000003">
    <property type="entry name" value="Formate dehydrogenase subunit alpha"/>
    <property type="match status" value="1"/>
</dbReference>
<keyword evidence="25" id="KW-1185">Reference proteome</keyword>
<protein>
    <recommendedName>
        <fullName evidence="19">nitrate reductase (cytochrome)</fullName>
        <ecNumber evidence="19">1.9.6.1</ecNumber>
    </recommendedName>
</protein>
<feature type="domain" description="4Fe-4S His(Cys)3-ligated-type" evidence="23">
    <location>
        <begin position="92"/>
        <end position="132"/>
    </location>
</feature>
<dbReference type="FunFam" id="2.40.40.20:FF:000005">
    <property type="entry name" value="Periplasmic nitrate reductase"/>
    <property type="match status" value="1"/>
</dbReference>
<dbReference type="Gene3D" id="2.20.25.90">
    <property type="entry name" value="ADC-like domains"/>
    <property type="match status" value="1"/>
</dbReference>
<dbReference type="RefSeq" id="WP_090543438.1">
    <property type="nucleotide sequence ID" value="NZ_FNSR01000001.1"/>
</dbReference>
<dbReference type="InterPro" id="IPR009010">
    <property type="entry name" value="Asp_de-COase-like_dom_sf"/>
</dbReference>
<comment type="catalytic activity">
    <reaction evidence="17">
        <text>2 Fe(II)-[cytochrome] + nitrate + 2 H(+) = 2 Fe(III)-[cytochrome] + nitrite + H2O</text>
        <dbReference type="Rhea" id="RHEA:12909"/>
        <dbReference type="Rhea" id="RHEA-COMP:11777"/>
        <dbReference type="Rhea" id="RHEA-COMP:11778"/>
        <dbReference type="ChEBI" id="CHEBI:15377"/>
        <dbReference type="ChEBI" id="CHEBI:15378"/>
        <dbReference type="ChEBI" id="CHEBI:16301"/>
        <dbReference type="ChEBI" id="CHEBI:17632"/>
        <dbReference type="ChEBI" id="CHEBI:29033"/>
        <dbReference type="ChEBI" id="CHEBI:29034"/>
        <dbReference type="EC" id="1.9.6.1"/>
    </reaction>
</comment>
<accession>A0A1H7MTI2</accession>
<comment type="cofactor">
    <cofactor evidence="1">
        <name>Mo-bis(molybdopterin guanine dinucleotide)</name>
        <dbReference type="ChEBI" id="CHEBI:60539"/>
    </cofactor>
</comment>
<dbReference type="InterPro" id="IPR050123">
    <property type="entry name" value="Prok_molybdopt-oxidoreductase"/>
</dbReference>
<evidence type="ECO:0000256" key="14">
    <source>
        <dbReference type="ARBA" id="ARBA00023014"/>
    </source>
</evidence>
<feature type="region of interest" description="Disordered" evidence="20">
    <location>
        <begin position="956"/>
        <end position="975"/>
    </location>
</feature>
<dbReference type="CDD" id="cd02753">
    <property type="entry name" value="MopB_Formate-Dh-H"/>
    <property type="match status" value="1"/>
</dbReference>
<feature type="domain" description="4Fe-4S Mo/W bis-MGD-type" evidence="22">
    <location>
        <begin position="273"/>
        <end position="329"/>
    </location>
</feature>
<dbReference type="InterPro" id="IPR006656">
    <property type="entry name" value="Mopterin_OxRdtase"/>
</dbReference>
<dbReference type="SUPFAM" id="SSF50692">
    <property type="entry name" value="ADC-like"/>
    <property type="match status" value="1"/>
</dbReference>
<evidence type="ECO:0000256" key="18">
    <source>
        <dbReference type="ARBA" id="ARBA00055000"/>
    </source>
</evidence>
<dbReference type="STRING" id="416943.SAMN05445871_1402"/>
<evidence type="ECO:0000313" key="24">
    <source>
        <dbReference type="EMBL" id="SEL14676.1"/>
    </source>
</evidence>
<dbReference type="GO" id="GO:0022904">
    <property type="term" value="P:respiratory electron transport chain"/>
    <property type="evidence" value="ECO:0007669"/>
    <property type="project" value="TreeGrafter"/>
</dbReference>
<evidence type="ECO:0000259" key="21">
    <source>
        <dbReference type="PROSITE" id="PS51379"/>
    </source>
</evidence>
<dbReference type="GO" id="GO:0051539">
    <property type="term" value="F:4 iron, 4 sulfur cluster binding"/>
    <property type="evidence" value="ECO:0007669"/>
    <property type="project" value="UniProtKB-KW"/>
</dbReference>
<dbReference type="Pfam" id="PF10588">
    <property type="entry name" value="NADH-G_4Fe-4S_3"/>
    <property type="match status" value="1"/>
</dbReference>
<evidence type="ECO:0000256" key="5">
    <source>
        <dbReference type="ARBA" id="ARBA00022505"/>
    </source>
</evidence>
<dbReference type="InterPro" id="IPR019574">
    <property type="entry name" value="NADH_UbQ_OxRdtase_Gsu_4Fe4S-bd"/>
</dbReference>
<dbReference type="InterPro" id="IPR017900">
    <property type="entry name" value="4Fe4S_Fe_S_CS"/>
</dbReference>
<evidence type="ECO:0000256" key="3">
    <source>
        <dbReference type="ARBA" id="ARBA00005404"/>
    </source>
</evidence>
<evidence type="ECO:0000256" key="15">
    <source>
        <dbReference type="ARBA" id="ARBA00023063"/>
    </source>
</evidence>
<gene>
    <name evidence="24" type="ORF">SAMN05192542_105176</name>
</gene>
<evidence type="ECO:0000256" key="12">
    <source>
        <dbReference type="ARBA" id="ARBA00023002"/>
    </source>
</evidence>
<dbReference type="InterPro" id="IPR006655">
    <property type="entry name" value="Mopterin_OxRdtase_prok_CS"/>
</dbReference>
<dbReference type="Pfam" id="PF04879">
    <property type="entry name" value="Molybdop_Fe4S4"/>
    <property type="match status" value="1"/>
</dbReference>
<keyword evidence="12" id="KW-0560">Oxidoreductase</keyword>
<dbReference type="Pfam" id="PF12838">
    <property type="entry name" value="Fer4_7"/>
    <property type="match status" value="1"/>
</dbReference>
<dbReference type="NCBIfam" id="TIGR01591">
    <property type="entry name" value="Fdh-alpha"/>
    <property type="match status" value="1"/>
</dbReference>
<keyword evidence="13" id="KW-0408">Iron</keyword>
<evidence type="ECO:0000256" key="4">
    <source>
        <dbReference type="ARBA" id="ARBA00022485"/>
    </source>
</evidence>
<dbReference type="PROSITE" id="PS51379">
    <property type="entry name" value="4FE4S_FER_2"/>
    <property type="match status" value="2"/>
</dbReference>
<evidence type="ECO:0000259" key="23">
    <source>
        <dbReference type="PROSITE" id="PS51839"/>
    </source>
</evidence>
<evidence type="ECO:0000256" key="16">
    <source>
        <dbReference type="ARBA" id="ARBA00034078"/>
    </source>
</evidence>
<dbReference type="SUPFAM" id="SSF53706">
    <property type="entry name" value="Formate dehydrogenase/DMSO reductase, domains 1-3"/>
    <property type="match status" value="1"/>
</dbReference>
<dbReference type="GO" id="GO:0015942">
    <property type="term" value="P:formate metabolic process"/>
    <property type="evidence" value="ECO:0007669"/>
    <property type="project" value="InterPro"/>
</dbReference>
<dbReference type="PANTHER" id="PTHR43105:SF14">
    <property type="entry name" value="FORMATE DEHYDROGENASE H"/>
    <property type="match status" value="1"/>
</dbReference>
<dbReference type="Gene3D" id="2.40.40.20">
    <property type="match status" value="1"/>
</dbReference>
<dbReference type="FunFam" id="3.40.228.10:FF:000002">
    <property type="entry name" value="Formate dehydrogenase subunit alpha"/>
    <property type="match status" value="1"/>
</dbReference>
<evidence type="ECO:0000313" key="25">
    <source>
        <dbReference type="Proteomes" id="UP000199120"/>
    </source>
</evidence>
<dbReference type="Gene3D" id="3.10.20.740">
    <property type="match status" value="1"/>
</dbReference>
<dbReference type="SMART" id="SM00929">
    <property type="entry name" value="NADH-G_4Fe-4S_3"/>
    <property type="match status" value="1"/>
</dbReference>
<comment type="function">
    <text evidence="18">Catalytic subunit of the periplasmic nitrate reductase complex NapAB. Receives electrons from NapB and catalyzes the reduction of nitrate to nitrite.</text>
</comment>
<keyword evidence="15" id="KW-0534">Nitrate assimilation</keyword>
<evidence type="ECO:0000256" key="7">
    <source>
        <dbReference type="ARBA" id="ARBA00022723"/>
    </source>
</evidence>
<keyword evidence="11" id="KW-0249">Electron transport</keyword>
<dbReference type="PROSITE" id="PS51669">
    <property type="entry name" value="4FE4S_MOW_BIS_MGD"/>
    <property type="match status" value="1"/>
</dbReference>
<dbReference type="GO" id="GO:0016020">
    <property type="term" value="C:membrane"/>
    <property type="evidence" value="ECO:0007669"/>
    <property type="project" value="TreeGrafter"/>
</dbReference>
<evidence type="ECO:0000256" key="19">
    <source>
        <dbReference type="ARBA" id="ARBA00067026"/>
    </source>
</evidence>
<evidence type="ECO:0000256" key="1">
    <source>
        <dbReference type="ARBA" id="ARBA00001942"/>
    </source>
</evidence>
<evidence type="ECO:0000256" key="17">
    <source>
        <dbReference type="ARBA" id="ARBA00052176"/>
    </source>
</evidence>
<keyword evidence="9" id="KW-0677">Repeat</keyword>
<keyword evidence="11" id="KW-0813">Transport</keyword>
<dbReference type="PROSITE" id="PS00551">
    <property type="entry name" value="MOLYBDOPTERIN_PROK_1"/>
    <property type="match status" value="1"/>
</dbReference>
<dbReference type="AlphaFoldDB" id="A0A1H7MTI2"/>
<dbReference type="SMART" id="SM00926">
    <property type="entry name" value="Molybdop_Fe4S4"/>
    <property type="match status" value="1"/>
</dbReference>
<dbReference type="Gene3D" id="3.30.70.20">
    <property type="match status" value="1"/>
</dbReference>
<dbReference type="InterPro" id="IPR041924">
    <property type="entry name" value="Formate_Dh-H_N"/>
</dbReference>
<dbReference type="PIRSF" id="PIRSF036643">
    <property type="entry name" value="FDH_alpha"/>
    <property type="match status" value="1"/>
</dbReference>
<dbReference type="SUPFAM" id="SSF54862">
    <property type="entry name" value="4Fe-4S ferredoxins"/>
    <property type="match status" value="1"/>
</dbReference>
<keyword evidence="14" id="KW-0411">Iron-sulfur</keyword>
<dbReference type="SUPFAM" id="SSF54292">
    <property type="entry name" value="2Fe-2S ferredoxin-like"/>
    <property type="match status" value="1"/>
</dbReference>
<name>A0A1H7MTI2_9BURK</name>
<evidence type="ECO:0000256" key="20">
    <source>
        <dbReference type="SAM" id="MobiDB-lite"/>
    </source>
</evidence>
<dbReference type="Gene3D" id="3.40.228.10">
    <property type="entry name" value="Dimethylsulfoxide Reductase, domain 2"/>
    <property type="match status" value="1"/>
</dbReference>
<dbReference type="PROSITE" id="PS00932">
    <property type="entry name" value="MOLYBDOPTERIN_PROK_3"/>
    <property type="match status" value="1"/>
</dbReference>
<dbReference type="GO" id="GO:0046872">
    <property type="term" value="F:metal ion binding"/>
    <property type="evidence" value="ECO:0007669"/>
    <property type="project" value="UniProtKB-KW"/>
</dbReference>
<evidence type="ECO:0000256" key="6">
    <source>
        <dbReference type="ARBA" id="ARBA00022714"/>
    </source>
</evidence>